<evidence type="ECO:0000256" key="1">
    <source>
        <dbReference type="ARBA" id="ARBA00052141"/>
    </source>
</evidence>
<dbReference type="SUPFAM" id="SSF101386">
    <property type="entry name" value="all-alpha NTP pyrophosphatases"/>
    <property type="match status" value="2"/>
</dbReference>
<organism evidence="6 7">
    <name type="scientific">Alteromonas halophila</name>
    <dbReference type="NCBI Taxonomy" id="516698"/>
    <lineage>
        <taxon>Bacteria</taxon>
        <taxon>Pseudomonadati</taxon>
        <taxon>Pseudomonadota</taxon>
        <taxon>Gammaproteobacteria</taxon>
        <taxon>Alteromonadales</taxon>
        <taxon>Alteromonadaceae</taxon>
        <taxon>Alteromonas/Salinimonas group</taxon>
        <taxon>Alteromonas</taxon>
    </lineage>
</organism>
<keyword evidence="7" id="KW-1185">Reference proteome</keyword>
<dbReference type="GO" id="GO:0006950">
    <property type="term" value="P:response to stress"/>
    <property type="evidence" value="ECO:0007669"/>
    <property type="project" value="UniProtKB-ARBA"/>
</dbReference>
<evidence type="ECO:0000256" key="3">
    <source>
        <dbReference type="ARBA" id="ARBA00066372"/>
    </source>
</evidence>
<dbReference type="GO" id="GO:0046047">
    <property type="term" value="P:TTP catabolic process"/>
    <property type="evidence" value="ECO:0007669"/>
    <property type="project" value="TreeGrafter"/>
</dbReference>
<comment type="catalytic activity">
    <reaction evidence="1">
        <text>ATP + H2O = AMP + diphosphate + H(+)</text>
        <dbReference type="Rhea" id="RHEA:14245"/>
        <dbReference type="ChEBI" id="CHEBI:15377"/>
        <dbReference type="ChEBI" id="CHEBI:15378"/>
        <dbReference type="ChEBI" id="CHEBI:30616"/>
        <dbReference type="ChEBI" id="CHEBI:33019"/>
        <dbReference type="ChEBI" id="CHEBI:456215"/>
        <dbReference type="EC" id="3.6.1.8"/>
    </reaction>
</comment>
<name>A0A918JH88_9ALTE</name>
<dbReference type="GO" id="GO:0047693">
    <property type="term" value="F:ATP diphosphatase activity"/>
    <property type="evidence" value="ECO:0007669"/>
    <property type="project" value="UniProtKB-EC"/>
</dbReference>
<dbReference type="Gene3D" id="1.10.287.1080">
    <property type="entry name" value="MazG-like"/>
    <property type="match status" value="2"/>
</dbReference>
<dbReference type="Pfam" id="PF03819">
    <property type="entry name" value="MazG"/>
    <property type="match status" value="2"/>
</dbReference>
<dbReference type="PANTHER" id="PTHR30522:SF0">
    <property type="entry name" value="NUCLEOSIDE TRIPHOSPHATE PYROPHOSPHOHYDROLASE"/>
    <property type="match status" value="1"/>
</dbReference>
<accession>A0A918JH88</accession>
<dbReference type="CDD" id="cd11529">
    <property type="entry name" value="NTP-PPase_MazG_Cterm"/>
    <property type="match status" value="1"/>
</dbReference>
<dbReference type="GO" id="GO:0046076">
    <property type="term" value="P:dTTP catabolic process"/>
    <property type="evidence" value="ECO:0007669"/>
    <property type="project" value="TreeGrafter"/>
</dbReference>
<protein>
    <recommendedName>
        <fullName evidence="4">Nucleoside triphosphate pyrophosphohydrolase</fullName>
        <ecNumber evidence="3">3.6.1.8</ecNumber>
    </recommendedName>
</protein>
<dbReference type="GO" id="GO:0046081">
    <property type="term" value="P:dUTP catabolic process"/>
    <property type="evidence" value="ECO:0007669"/>
    <property type="project" value="TreeGrafter"/>
</dbReference>
<dbReference type="InterPro" id="IPR048011">
    <property type="entry name" value="NTP-PPase_MazG-like_C"/>
</dbReference>
<feature type="domain" description="NTP pyrophosphohydrolase MazG-like" evidence="5">
    <location>
        <begin position="36"/>
        <end position="109"/>
    </location>
</feature>
<dbReference type="GO" id="GO:0006203">
    <property type="term" value="P:dGTP catabolic process"/>
    <property type="evidence" value="ECO:0007669"/>
    <property type="project" value="TreeGrafter"/>
</dbReference>
<dbReference type="NCBIfam" id="TIGR00444">
    <property type="entry name" value="mazG"/>
    <property type="match status" value="1"/>
</dbReference>
<comment type="caution">
    <text evidence="6">The sequence shown here is derived from an EMBL/GenBank/DDBJ whole genome shotgun (WGS) entry which is preliminary data.</text>
</comment>
<dbReference type="GO" id="GO:0046061">
    <property type="term" value="P:dATP catabolic process"/>
    <property type="evidence" value="ECO:0007669"/>
    <property type="project" value="TreeGrafter"/>
</dbReference>
<feature type="domain" description="NTP pyrophosphohydrolase MazG-like" evidence="5">
    <location>
        <begin position="175"/>
        <end position="238"/>
    </location>
</feature>
<reference evidence="6" key="1">
    <citation type="journal article" date="2014" name="Int. J. Syst. Evol. Microbiol.">
        <title>Complete genome sequence of Corynebacterium casei LMG S-19264T (=DSM 44701T), isolated from a smear-ripened cheese.</title>
        <authorList>
            <consortium name="US DOE Joint Genome Institute (JGI-PGF)"/>
            <person name="Walter F."/>
            <person name="Albersmeier A."/>
            <person name="Kalinowski J."/>
            <person name="Ruckert C."/>
        </authorList>
    </citation>
    <scope>NUCLEOTIDE SEQUENCE</scope>
    <source>
        <strain evidence="6">KCTC 22164</strain>
    </source>
</reference>
<evidence type="ECO:0000256" key="4">
    <source>
        <dbReference type="ARBA" id="ARBA00074799"/>
    </source>
</evidence>
<evidence type="ECO:0000313" key="7">
    <source>
        <dbReference type="Proteomes" id="UP000631300"/>
    </source>
</evidence>
<dbReference type="AlphaFoldDB" id="A0A918JH88"/>
<dbReference type="NCBIfam" id="NF007113">
    <property type="entry name" value="PRK09562.1"/>
    <property type="match status" value="1"/>
</dbReference>
<dbReference type="PANTHER" id="PTHR30522">
    <property type="entry name" value="NUCLEOSIDE TRIPHOSPHATE PYROPHOSPHOHYDROLASE"/>
    <property type="match status" value="1"/>
</dbReference>
<reference evidence="6" key="2">
    <citation type="submission" date="2020-09" db="EMBL/GenBank/DDBJ databases">
        <authorList>
            <person name="Sun Q."/>
            <person name="Kim S."/>
        </authorList>
    </citation>
    <scope>NUCLEOTIDE SEQUENCE</scope>
    <source>
        <strain evidence="6">KCTC 22164</strain>
    </source>
</reference>
<evidence type="ECO:0000259" key="5">
    <source>
        <dbReference type="Pfam" id="PF03819"/>
    </source>
</evidence>
<proteinExistence type="inferred from homology"/>
<gene>
    <name evidence="6" type="primary">mazG</name>
    <name evidence="6" type="ORF">GCM10007391_12310</name>
</gene>
<dbReference type="InterPro" id="IPR004518">
    <property type="entry name" value="MazG-like_dom"/>
</dbReference>
<dbReference type="InterPro" id="IPR011551">
    <property type="entry name" value="NTP_PyrPHydrolase_MazG"/>
</dbReference>
<dbReference type="FunFam" id="1.10.287.1080:FF:000001">
    <property type="entry name" value="Nucleoside triphosphate pyrophosphohydrolase"/>
    <property type="match status" value="1"/>
</dbReference>
<dbReference type="FunFam" id="1.10.287.1080:FF:000003">
    <property type="entry name" value="Nucleoside triphosphate pyrophosphohydrolase"/>
    <property type="match status" value="1"/>
</dbReference>
<dbReference type="InterPro" id="IPR048015">
    <property type="entry name" value="NTP-PPase_MazG-like_N"/>
</dbReference>
<dbReference type="RefSeq" id="WP_189404424.1">
    <property type="nucleotide sequence ID" value="NZ_BMXP01000002.1"/>
</dbReference>
<sequence>MPDEKRSEAGSHIDRLCQIMAQLRDPEHGCPWDVKQSMSSLTRYTIEEAYEVAEAVARDDMDDIQDELGDLVFQVVFYAQIAKEAGEFCFDDVCRRISDKLVRRHPHVFADGDRQADLSAQWEAIKAGEREAKGRTPQKLLDTVPSGLPALMYAQKLQKRCATVGFDWDKVSDVTAKVKEEVGEIEQELAARQPNPDAVEEEIGDALFAMVNLARHCQVDADTALRKAAQKFARRFNEVEAAAQQSGSTLNSLTLSEMEAFWQQVKVREKQA</sequence>
<dbReference type="GO" id="GO:0046052">
    <property type="term" value="P:UTP catabolic process"/>
    <property type="evidence" value="ECO:0007669"/>
    <property type="project" value="TreeGrafter"/>
</dbReference>
<dbReference type="CDD" id="cd11528">
    <property type="entry name" value="NTP-PPase_MazG_Nterm"/>
    <property type="match status" value="1"/>
</dbReference>
<evidence type="ECO:0000313" key="6">
    <source>
        <dbReference type="EMBL" id="GGW80842.1"/>
    </source>
</evidence>
<dbReference type="EC" id="3.6.1.8" evidence="3"/>
<dbReference type="EMBL" id="BMXP01000002">
    <property type="protein sequence ID" value="GGW80842.1"/>
    <property type="molecule type" value="Genomic_DNA"/>
</dbReference>
<dbReference type="Proteomes" id="UP000631300">
    <property type="component" value="Unassembled WGS sequence"/>
</dbReference>
<evidence type="ECO:0000256" key="2">
    <source>
        <dbReference type="ARBA" id="ARBA00061115"/>
    </source>
</evidence>
<comment type="similarity">
    <text evidence="2">Belongs to the nucleoside triphosphate pyrophosphohydrolase family.</text>
</comment>